<protein>
    <submittedName>
        <fullName evidence="1">Uncharacterized protein</fullName>
    </submittedName>
</protein>
<accession>A0A2A2GDB3</accession>
<dbReference type="Proteomes" id="UP000218831">
    <property type="component" value="Unassembled WGS sequence"/>
</dbReference>
<name>A0A2A2GDB3_9BACT</name>
<reference evidence="1 2" key="1">
    <citation type="submission" date="2017-08" db="EMBL/GenBank/DDBJ databases">
        <title>Aliifodinibius alkalisoli sp. nov., isolated from saline alkaline soil.</title>
        <authorList>
            <person name="Liu D."/>
            <person name="Zhang G."/>
        </authorList>
    </citation>
    <scope>NUCLEOTIDE SEQUENCE [LARGE SCALE GENOMIC DNA]</scope>
    <source>
        <strain evidence="1 2">WN023</strain>
    </source>
</reference>
<comment type="caution">
    <text evidence="1">The sequence shown here is derived from an EMBL/GenBank/DDBJ whole genome shotgun (WGS) entry which is preliminary data.</text>
</comment>
<evidence type="ECO:0000313" key="1">
    <source>
        <dbReference type="EMBL" id="PAU95531.1"/>
    </source>
</evidence>
<keyword evidence="2" id="KW-1185">Reference proteome</keyword>
<dbReference type="RefSeq" id="WP_095604776.1">
    <property type="nucleotide sequence ID" value="NZ_NSKE01000001.1"/>
</dbReference>
<organism evidence="1 2">
    <name type="scientific">Fodinibius salipaludis</name>
    <dbReference type="NCBI Taxonomy" id="2032627"/>
    <lineage>
        <taxon>Bacteria</taxon>
        <taxon>Pseudomonadati</taxon>
        <taxon>Balneolota</taxon>
        <taxon>Balneolia</taxon>
        <taxon>Balneolales</taxon>
        <taxon>Balneolaceae</taxon>
        <taxon>Fodinibius</taxon>
    </lineage>
</organism>
<proteinExistence type="predicted"/>
<sequence>MNKRLFHSLTQQLKYEVFFVTDVGEPYHDSPNELKVFEFSYKGQQCKLVLNGSIELKTQQTNQEIESYQELLQGLMRSARKSTP</sequence>
<gene>
    <name evidence="1" type="ORF">CK503_00250</name>
</gene>
<evidence type="ECO:0000313" key="2">
    <source>
        <dbReference type="Proteomes" id="UP000218831"/>
    </source>
</evidence>
<dbReference type="EMBL" id="NSKE01000001">
    <property type="protein sequence ID" value="PAU95531.1"/>
    <property type="molecule type" value="Genomic_DNA"/>
</dbReference>
<dbReference type="AlphaFoldDB" id="A0A2A2GDB3"/>